<keyword evidence="3" id="KW-1185">Reference proteome</keyword>
<dbReference type="EMBL" id="JAVREQ010000006">
    <property type="protein sequence ID" value="MDT0379025.1"/>
    <property type="molecule type" value="Genomic_DNA"/>
</dbReference>
<dbReference type="NCBIfam" id="NF046119">
    <property type="entry name" value="memb_SCO4225"/>
    <property type="match status" value="1"/>
</dbReference>
<accession>A0ABU2NPW6</accession>
<dbReference type="Pfam" id="PF25637">
    <property type="entry name" value="DUF7942"/>
    <property type="match status" value="1"/>
</dbReference>
<dbReference type="Proteomes" id="UP001183414">
    <property type="component" value="Unassembled WGS sequence"/>
</dbReference>
<organism evidence="2 3">
    <name type="scientific">Streptomyces hazeniae</name>
    <dbReference type="NCBI Taxonomy" id="3075538"/>
    <lineage>
        <taxon>Bacteria</taxon>
        <taxon>Bacillati</taxon>
        <taxon>Actinomycetota</taxon>
        <taxon>Actinomycetes</taxon>
        <taxon>Kitasatosporales</taxon>
        <taxon>Streptomycetaceae</taxon>
        <taxon>Streptomyces</taxon>
    </lineage>
</organism>
<proteinExistence type="predicted"/>
<feature type="transmembrane region" description="Helical" evidence="1">
    <location>
        <begin position="20"/>
        <end position="41"/>
    </location>
</feature>
<comment type="caution">
    <text evidence="2">The sequence shown here is derived from an EMBL/GenBank/DDBJ whole genome shotgun (WGS) entry which is preliminary data.</text>
</comment>
<dbReference type="RefSeq" id="WP_311672837.1">
    <property type="nucleotide sequence ID" value="NZ_JAVREQ010000006.1"/>
</dbReference>
<reference evidence="3" key="1">
    <citation type="submission" date="2023-07" db="EMBL/GenBank/DDBJ databases">
        <title>30 novel species of actinomycetes from the DSMZ collection.</title>
        <authorList>
            <person name="Nouioui I."/>
        </authorList>
    </citation>
    <scope>NUCLEOTIDE SEQUENCE [LARGE SCALE GENOMIC DNA]</scope>
    <source>
        <strain evidence="3">DSM 42041</strain>
    </source>
</reference>
<feature type="transmembrane region" description="Helical" evidence="1">
    <location>
        <begin position="78"/>
        <end position="99"/>
    </location>
</feature>
<evidence type="ECO:0000313" key="2">
    <source>
        <dbReference type="EMBL" id="MDT0379025.1"/>
    </source>
</evidence>
<keyword evidence="1" id="KW-0812">Transmembrane</keyword>
<keyword evidence="1" id="KW-1133">Transmembrane helix</keyword>
<feature type="transmembrane region" description="Helical" evidence="1">
    <location>
        <begin position="53"/>
        <end position="72"/>
    </location>
</feature>
<gene>
    <name evidence="2" type="ORF">RM572_09605</name>
</gene>
<name>A0ABU2NPW6_9ACTN</name>
<keyword evidence="1" id="KW-0472">Membrane</keyword>
<sequence>MTAPAASRPSPGRRALSLVAGNRISQVYLLIVLALLVWVAVDTTLVHQEDASFASVVPMLATLPWGFAVALLPDGSTAGFFAVVVAGALINAALIGLVAGRRRG</sequence>
<dbReference type="InterPro" id="IPR057702">
    <property type="entry name" value="DUF7942"/>
</dbReference>
<evidence type="ECO:0000313" key="3">
    <source>
        <dbReference type="Proteomes" id="UP001183414"/>
    </source>
</evidence>
<protein>
    <submittedName>
        <fullName evidence="2">Uncharacterized protein</fullName>
    </submittedName>
</protein>
<evidence type="ECO:0000256" key="1">
    <source>
        <dbReference type="SAM" id="Phobius"/>
    </source>
</evidence>